<evidence type="ECO:0000256" key="1">
    <source>
        <dbReference type="SAM" id="Phobius"/>
    </source>
</evidence>
<accession>A0A9W8YIA2</accession>
<sequence>MACSTLPTFPLIILGVVEPLLLLLAYVTYLADPFAFYATQSPLPQLDATTNFPPQAQVLSYMLANVYLLLAALAIICCFSPSATTAKWYLVALAFGDYGHIYASYRGLPAHVFWNIGQWNDVVWGNIGASVVLNVVRWLTVMGAFGTLGGNIATGVLEKKNV</sequence>
<keyword evidence="1" id="KW-0812">Transmembrane</keyword>
<feature type="transmembrane region" description="Helical" evidence="1">
    <location>
        <begin position="58"/>
        <end position="79"/>
    </location>
</feature>
<dbReference type="PANTHER" id="PTHR37019:SF2">
    <property type="entry name" value="EXPERA DOMAIN-CONTAINING PROTEIN"/>
    <property type="match status" value="1"/>
</dbReference>
<evidence type="ECO:0000313" key="4">
    <source>
        <dbReference type="Proteomes" id="UP001140453"/>
    </source>
</evidence>
<dbReference type="Pfam" id="PF24803">
    <property type="entry name" value="DUF7704"/>
    <property type="match status" value="1"/>
</dbReference>
<dbReference type="InterPro" id="IPR056121">
    <property type="entry name" value="DUF7704"/>
</dbReference>
<keyword evidence="1" id="KW-1133">Transmembrane helix</keyword>
<evidence type="ECO:0000313" key="3">
    <source>
        <dbReference type="EMBL" id="KAJ4385678.1"/>
    </source>
</evidence>
<dbReference type="EMBL" id="JAPEVB010000007">
    <property type="protein sequence ID" value="KAJ4385678.1"/>
    <property type="molecule type" value="Genomic_DNA"/>
</dbReference>
<evidence type="ECO:0000259" key="2">
    <source>
        <dbReference type="Pfam" id="PF24803"/>
    </source>
</evidence>
<dbReference type="Proteomes" id="UP001140453">
    <property type="component" value="Unassembled WGS sequence"/>
</dbReference>
<feature type="domain" description="DUF7704" evidence="2">
    <location>
        <begin position="4"/>
        <end position="146"/>
    </location>
</feature>
<dbReference type="OrthoDB" id="2937326at2759"/>
<keyword evidence="4" id="KW-1185">Reference proteome</keyword>
<organism evidence="3 4">
    <name type="scientific">Gnomoniopsis smithogilvyi</name>
    <dbReference type="NCBI Taxonomy" id="1191159"/>
    <lineage>
        <taxon>Eukaryota</taxon>
        <taxon>Fungi</taxon>
        <taxon>Dikarya</taxon>
        <taxon>Ascomycota</taxon>
        <taxon>Pezizomycotina</taxon>
        <taxon>Sordariomycetes</taxon>
        <taxon>Sordariomycetidae</taxon>
        <taxon>Diaporthales</taxon>
        <taxon>Gnomoniaceae</taxon>
        <taxon>Gnomoniopsis</taxon>
    </lineage>
</organism>
<dbReference type="AlphaFoldDB" id="A0A9W8YIA2"/>
<protein>
    <recommendedName>
        <fullName evidence="2">DUF7704 domain-containing protein</fullName>
    </recommendedName>
</protein>
<name>A0A9W8YIA2_9PEZI</name>
<keyword evidence="1" id="KW-0472">Membrane</keyword>
<proteinExistence type="predicted"/>
<comment type="caution">
    <text evidence="3">The sequence shown here is derived from an EMBL/GenBank/DDBJ whole genome shotgun (WGS) entry which is preliminary data.</text>
</comment>
<feature type="transmembrane region" description="Helical" evidence="1">
    <location>
        <begin position="12"/>
        <end position="38"/>
    </location>
</feature>
<dbReference type="PANTHER" id="PTHR37019">
    <property type="entry name" value="CHROMOSOME 1, WHOLE GENOME SHOTGUN SEQUENCE"/>
    <property type="match status" value="1"/>
</dbReference>
<reference evidence="3" key="1">
    <citation type="submission" date="2022-10" db="EMBL/GenBank/DDBJ databases">
        <title>Tapping the CABI collections for fungal endophytes: first genome assemblies for Collariella, Neodidymelliopsis, Ascochyta clinopodiicola, Didymella pomorum, Didymosphaeria variabile, Neocosmospora piperis and Neocucurbitaria cava.</title>
        <authorList>
            <person name="Hill R."/>
        </authorList>
    </citation>
    <scope>NUCLEOTIDE SEQUENCE</scope>
    <source>
        <strain evidence="3">IMI 355082</strain>
    </source>
</reference>
<gene>
    <name evidence="3" type="ORF">N0V93_010107</name>
</gene>